<organism evidence="1">
    <name type="scientific">Schmidtea mediterranea</name>
    <name type="common">Freshwater planarian flatworm</name>
    <dbReference type="NCBI Taxonomy" id="79327"/>
    <lineage>
        <taxon>Eukaryota</taxon>
        <taxon>Metazoa</taxon>
        <taxon>Spiralia</taxon>
        <taxon>Lophotrochozoa</taxon>
        <taxon>Platyhelminthes</taxon>
        <taxon>Rhabditophora</taxon>
        <taxon>Seriata</taxon>
        <taxon>Tricladida</taxon>
        <taxon>Continenticola</taxon>
        <taxon>Geoplanoidea</taxon>
        <taxon>Dugesiidae</taxon>
        <taxon>Schmidtea</taxon>
    </lineage>
</organism>
<reference evidence="1" key="1">
    <citation type="journal article" date="2012" name="Genes Dev.">
        <title>A molecular wound response program associated with regeneration initiation in planarians.</title>
        <authorList>
            <person name="Wenemoser D."/>
            <person name="Lapan S.W."/>
            <person name="Wilkinson A.W."/>
            <person name="Bell G.W."/>
            <person name="Reddien P.W."/>
        </authorList>
    </citation>
    <scope>NUCLEOTIDE SEQUENCE</scope>
</reference>
<accession>I1ZIH7</accession>
<dbReference type="EMBL" id="JX010588">
    <property type="protein sequence ID" value="AFJ24831.1"/>
    <property type="molecule type" value="mRNA"/>
</dbReference>
<name>I1ZIH7_SCHMD</name>
<protein>
    <submittedName>
        <fullName evidence="1">Uncharacterized protein</fullName>
    </submittedName>
</protein>
<dbReference type="AlphaFoldDB" id="I1ZIH7"/>
<evidence type="ECO:0000313" key="1">
    <source>
        <dbReference type="EMBL" id="AFJ24831.1"/>
    </source>
</evidence>
<sequence length="128" mass="15077">MENLKDDGFSTVNLKNIIRSSFRKYQSIKKSKGNQNLLQTLMITKIVHKASMWLSKDEDRNMKDSFKRKNENIFSSNDQISRKSSKVTFINKNYEKSTPINQSFHYFSSQERLLQEPKVGFNFELTVL</sequence>
<proteinExistence type="evidence at transcript level"/>